<proteinExistence type="predicted"/>
<accession>A0AAN7PI56</accession>
<dbReference type="Proteomes" id="UP001353858">
    <property type="component" value="Unassembled WGS sequence"/>
</dbReference>
<protein>
    <submittedName>
        <fullName evidence="1">Uncharacterized protein</fullName>
    </submittedName>
</protein>
<organism evidence="1 2">
    <name type="scientific">Aquatica leii</name>
    <dbReference type="NCBI Taxonomy" id="1421715"/>
    <lineage>
        <taxon>Eukaryota</taxon>
        <taxon>Metazoa</taxon>
        <taxon>Ecdysozoa</taxon>
        <taxon>Arthropoda</taxon>
        <taxon>Hexapoda</taxon>
        <taxon>Insecta</taxon>
        <taxon>Pterygota</taxon>
        <taxon>Neoptera</taxon>
        <taxon>Endopterygota</taxon>
        <taxon>Coleoptera</taxon>
        <taxon>Polyphaga</taxon>
        <taxon>Elateriformia</taxon>
        <taxon>Elateroidea</taxon>
        <taxon>Lampyridae</taxon>
        <taxon>Luciolinae</taxon>
        <taxon>Aquatica</taxon>
    </lineage>
</organism>
<comment type="caution">
    <text evidence="1">The sequence shown here is derived from an EMBL/GenBank/DDBJ whole genome shotgun (WGS) entry which is preliminary data.</text>
</comment>
<evidence type="ECO:0000313" key="1">
    <source>
        <dbReference type="EMBL" id="KAK4886853.1"/>
    </source>
</evidence>
<name>A0AAN7PI56_9COLE</name>
<gene>
    <name evidence="1" type="ORF">RN001_003124</name>
</gene>
<keyword evidence="2" id="KW-1185">Reference proteome</keyword>
<dbReference type="AlphaFoldDB" id="A0AAN7PI56"/>
<dbReference type="EMBL" id="JARPUR010000001">
    <property type="protein sequence ID" value="KAK4886853.1"/>
    <property type="molecule type" value="Genomic_DNA"/>
</dbReference>
<reference evidence="2" key="1">
    <citation type="submission" date="2023-01" db="EMBL/GenBank/DDBJ databases">
        <title>Key to firefly adult light organ development and bioluminescence: homeobox transcription factors regulate luciferase expression and transportation to peroxisome.</title>
        <authorList>
            <person name="Fu X."/>
        </authorList>
    </citation>
    <scope>NUCLEOTIDE SEQUENCE [LARGE SCALE GENOMIC DNA]</scope>
</reference>
<evidence type="ECO:0000313" key="2">
    <source>
        <dbReference type="Proteomes" id="UP001353858"/>
    </source>
</evidence>
<sequence length="150" mass="17186">MWNKPLTEKSYNKKWKKIINCKSDYKKLYQDNETDWAQDNIKVQDSDNSDLDYIDGDGGDNNLFCTKNSQIDGNAIGGNEMQRLNGLVLEIGCRESEVVAIDILSKDDKTSLKQLSRFIEVIPKVTKIENVKAYKDWDHSGAGDEYTRNK</sequence>